<feature type="coiled-coil region" evidence="4">
    <location>
        <begin position="23"/>
        <end position="50"/>
    </location>
</feature>
<dbReference type="FunFam" id="1.25.40.90:FF:000006">
    <property type="entry name" value="Clathrin interactor 1"/>
    <property type="match status" value="1"/>
</dbReference>
<dbReference type="PANTHER" id="PTHR12276:SF45">
    <property type="entry name" value="CLATHRIN INTERACTOR 1"/>
    <property type="match status" value="1"/>
</dbReference>
<dbReference type="GO" id="GO:0006897">
    <property type="term" value="P:endocytosis"/>
    <property type="evidence" value="ECO:0007669"/>
    <property type="project" value="TreeGrafter"/>
</dbReference>
<evidence type="ECO:0000259" key="6">
    <source>
        <dbReference type="PROSITE" id="PS50942"/>
    </source>
</evidence>
<dbReference type="RefSeq" id="XP_013892670.1">
    <property type="nucleotide sequence ID" value="XM_014037216.1"/>
</dbReference>
<keyword evidence="8" id="KW-1185">Reference proteome</keyword>
<dbReference type="Pfam" id="PF01417">
    <property type="entry name" value="ENTH"/>
    <property type="match status" value="1"/>
</dbReference>
<feature type="region of interest" description="Disordered" evidence="5">
    <location>
        <begin position="200"/>
        <end position="245"/>
    </location>
</feature>
<evidence type="ECO:0000256" key="1">
    <source>
        <dbReference type="ARBA" id="ARBA00004132"/>
    </source>
</evidence>
<reference evidence="7 8" key="1">
    <citation type="journal article" date="2013" name="BMC Genomics">
        <title>Reconstruction of the lipid metabolism for the microalga Monoraphidium neglectum from its genome sequence reveals characteristics suitable for biofuel production.</title>
        <authorList>
            <person name="Bogen C."/>
            <person name="Al-Dilaimi A."/>
            <person name="Albersmeier A."/>
            <person name="Wichmann J."/>
            <person name="Grundmann M."/>
            <person name="Rupp O."/>
            <person name="Lauersen K.J."/>
            <person name="Blifernez-Klassen O."/>
            <person name="Kalinowski J."/>
            <person name="Goesmann A."/>
            <person name="Mussgnug J.H."/>
            <person name="Kruse O."/>
        </authorList>
    </citation>
    <scope>NUCLEOTIDE SEQUENCE [LARGE SCALE GENOMIC DNA]</scope>
    <source>
        <strain evidence="7 8">SAG 48.87</strain>
    </source>
</reference>
<evidence type="ECO:0000313" key="8">
    <source>
        <dbReference type="Proteomes" id="UP000054498"/>
    </source>
</evidence>
<evidence type="ECO:0000256" key="5">
    <source>
        <dbReference type="SAM" id="MobiDB-lite"/>
    </source>
</evidence>
<evidence type="ECO:0000256" key="2">
    <source>
        <dbReference type="ARBA" id="ARBA00010130"/>
    </source>
</evidence>
<dbReference type="EMBL" id="KK104614">
    <property type="protein sequence ID" value="KIY93650.1"/>
    <property type="molecule type" value="Genomic_DNA"/>
</dbReference>
<dbReference type="CDD" id="cd03571">
    <property type="entry name" value="ENTH"/>
    <property type="match status" value="1"/>
</dbReference>
<evidence type="ECO:0000313" key="7">
    <source>
        <dbReference type="EMBL" id="KIY93650.1"/>
    </source>
</evidence>
<dbReference type="PANTHER" id="PTHR12276">
    <property type="entry name" value="EPSIN/ENT-RELATED"/>
    <property type="match status" value="1"/>
</dbReference>
<keyword evidence="4" id="KW-0175">Coiled coil</keyword>
<evidence type="ECO:0000256" key="4">
    <source>
        <dbReference type="SAM" id="Coils"/>
    </source>
</evidence>
<dbReference type="GO" id="GO:0030276">
    <property type="term" value="F:clathrin binding"/>
    <property type="evidence" value="ECO:0007669"/>
    <property type="project" value="TreeGrafter"/>
</dbReference>
<name>A0A0D2MEW8_9CHLO</name>
<feature type="compositionally biased region" description="Basic residues" evidence="5">
    <location>
        <begin position="222"/>
        <end position="245"/>
    </location>
</feature>
<dbReference type="GO" id="GO:0005768">
    <property type="term" value="C:endosome"/>
    <property type="evidence" value="ECO:0007669"/>
    <property type="project" value="TreeGrafter"/>
</dbReference>
<dbReference type="SMART" id="SM00273">
    <property type="entry name" value="ENTH"/>
    <property type="match status" value="1"/>
</dbReference>
<protein>
    <recommendedName>
        <fullName evidence="6">ENTH domain-containing protein</fullName>
    </recommendedName>
</protein>
<dbReference type="Gene3D" id="1.25.40.90">
    <property type="match status" value="1"/>
</dbReference>
<dbReference type="InterPro" id="IPR008942">
    <property type="entry name" value="ENTH_VHS"/>
</dbReference>
<dbReference type="GO" id="GO:0030125">
    <property type="term" value="C:clathrin vesicle coat"/>
    <property type="evidence" value="ECO:0007669"/>
    <property type="project" value="TreeGrafter"/>
</dbReference>
<dbReference type="PROSITE" id="PS50942">
    <property type="entry name" value="ENTH"/>
    <property type="match status" value="1"/>
</dbReference>
<dbReference type="Proteomes" id="UP000054498">
    <property type="component" value="Unassembled WGS sequence"/>
</dbReference>
<sequence length="245" mass="26865">MDSILGTVTDKLDKFLPGAKQQVKQFADKAKAYMNNMTELEIKVMEATNHEPWGPHGTAMQEITNAAFTSDGLTQIMGVLDMRMAEVGDNWRLVYKSLLLLEYMVKHGPARIADALLSNRLHRLEMLKEGFEYKEPSGRDQGINVRQRAGALVALISDRERLAEERERAAKNSGKFGGVSSSQSRYGGFAGGAAAGGGGGYSSGGFDSARQGGGGGAYGGRRAPRFARRRRRRRRRRSGRRVRGV</sequence>
<dbReference type="GO" id="GO:0005543">
    <property type="term" value="F:phospholipid binding"/>
    <property type="evidence" value="ECO:0007669"/>
    <property type="project" value="TreeGrafter"/>
</dbReference>
<dbReference type="SUPFAM" id="SSF48464">
    <property type="entry name" value="ENTH/VHS domain"/>
    <property type="match status" value="1"/>
</dbReference>
<dbReference type="InterPro" id="IPR013809">
    <property type="entry name" value="ENTH"/>
</dbReference>
<evidence type="ECO:0000256" key="3">
    <source>
        <dbReference type="ARBA" id="ARBA00023329"/>
    </source>
</evidence>
<proteinExistence type="inferred from homology"/>
<feature type="domain" description="ENTH" evidence="6">
    <location>
        <begin position="32"/>
        <end position="166"/>
    </location>
</feature>
<dbReference type="STRING" id="145388.A0A0D2MEW8"/>
<accession>A0A0D2MEW8</accession>
<comment type="similarity">
    <text evidence="2">Belongs to the epsin family.</text>
</comment>
<dbReference type="OrthoDB" id="4033880at2759"/>
<keyword evidence="3" id="KW-0968">Cytoplasmic vesicle</keyword>
<dbReference type="KEGG" id="mng:MNEG_14314"/>
<gene>
    <name evidence="7" type="ORF">MNEG_14314</name>
</gene>
<dbReference type="GeneID" id="25731864"/>
<dbReference type="AlphaFoldDB" id="A0A0D2MEW8"/>
<comment type="subcellular location">
    <subcellularLocation>
        <location evidence="1">Cytoplasmic vesicle</location>
        <location evidence="1">Clathrin-coated vesicle</location>
    </subcellularLocation>
</comment>
<organism evidence="7 8">
    <name type="scientific">Monoraphidium neglectum</name>
    <dbReference type="NCBI Taxonomy" id="145388"/>
    <lineage>
        <taxon>Eukaryota</taxon>
        <taxon>Viridiplantae</taxon>
        <taxon>Chlorophyta</taxon>
        <taxon>core chlorophytes</taxon>
        <taxon>Chlorophyceae</taxon>
        <taxon>CS clade</taxon>
        <taxon>Sphaeropleales</taxon>
        <taxon>Selenastraceae</taxon>
        <taxon>Monoraphidium</taxon>
    </lineage>
</organism>
<dbReference type="GO" id="GO:0005886">
    <property type="term" value="C:plasma membrane"/>
    <property type="evidence" value="ECO:0007669"/>
    <property type="project" value="TreeGrafter"/>
</dbReference>